<comment type="cofactor">
    <cofactor evidence="1">
        <name>Mg(2+)</name>
        <dbReference type="ChEBI" id="CHEBI:18420"/>
    </cofactor>
</comment>
<evidence type="ECO:0000256" key="1">
    <source>
        <dbReference type="ARBA" id="ARBA00001946"/>
    </source>
</evidence>
<dbReference type="PATRIC" id="fig|997350.3.peg.1098"/>
<accession>G4D414</accession>
<evidence type="ECO:0000256" key="12">
    <source>
        <dbReference type="ARBA" id="ARBA00022842"/>
    </source>
</evidence>
<sequence length="53" mass="5801">MILNFDEIKKEDVLLAGGKGANLGEMTSANINVPSGFVITSDGYRDFFKGKQY</sequence>
<dbReference type="STRING" id="997350.HMPREF9129_1144"/>
<dbReference type="Gene3D" id="3.30.1490.20">
    <property type="entry name" value="ATP-grasp fold, A domain"/>
    <property type="match status" value="1"/>
</dbReference>
<dbReference type="InterPro" id="IPR002192">
    <property type="entry name" value="PPDK_AMP/ATP-bd"/>
</dbReference>
<dbReference type="Pfam" id="PF01326">
    <property type="entry name" value="PPDK_N"/>
    <property type="match status" value="1"/>
</dbReference>
<evidence type="ECO:0000256" key="2">
    <source>
        <dbReference type="ARBA" id="ARBA00002988"/>
    </source>
</evidence>
<keyword evidence="12" id="KW-0460">Magnesium</keyword>
<comment type="pathway">
    <text evidence="3">Carbohydrate biosynthesis; gluconeogenesis.</text>
</comment>
<dbReference type="GO" id="GO:0046872">
    <property type="term" value="F:metal ion binding"/>
    <property type="evidence" value="ECO:0007669"/>
    <property type="project" value="UniProtKB-KW"/>
</dbReference>
<evidence type="ECO:0000313" key="17">
    <source>
        <dbReference type="Proteomes" id="UP000003422"/>
    </source>
</evidence>
<evidence type="ECO:0000313" key="16">
    <source>
        <dbReference type="EMBL" id="EGY79729.1"/>
    </source>
</evidence>
<gene>
    <name evidence="16" type="primary">ppsA3</name>
    <name evidence="16" type="ORF">HMPREF9129_1144</name>
</gene>
<protein>
    <recommendedName>
        <fullName evidence="6">Phosphoenolpyruvate synthase</fullName>
        <ecNumber evidence="5">2.7.9.2</ecNumber>
    </recommendedName>
    <alternativeName>
        <fullName evidence="13">Pyruvate, water dikinase</fullName>
    </alternativeName>
</protein>
<keyword evidence="9" id="KW-0547">Nucleotide-binding</keyword>
<dbReference type="eggNOG" id="COG0574">
    <property type="taxonomic scope" value="Bacteria"/>
</dbReference>
<evidence type="ECO:0000256" key="7">
    <source>
        <dbReference type="ARBA" id="ARBA00022679"/>
    </source>
</evidence>
<organism evidence="16 17">
    <name type="scientific">Peptoniphilus indolicus ATCC 29427</name>
    <dbReference type="NCBI Taxonomy" id="997350"/>
    <lineage>
        <taxon>Bacteria</taxon>
        <taxon>Bacillati</taxon>
        <taxon>Bacillota</taxon>
        <taxon>Tissierellia</taxon>
        <taxon>Tissierellales</taxon>
        <taxon>Peptoniphilaceae</taxon>
        <taxon>Peptoniphilus</taxon>
    </lineage>
</organism>
<dbReference type="EC" id="2.7.9.2" evidence="5"/>
<keyword evidence="7 16" id="KW-0808">Transferase</keyword>
<evidence type="ECO:0000256" key="3">
    <source>
        <dbReference type="ARBA" id="ARBA00004742"/>
    </source>
</evidence>
<dbReference type="SUPFAM" id="SSF56059">
    <property type="entry name" value="Glutathione synthetase ATP-binding domain-like"/>
    <property type="match status" value="1"/>
</dbReference>
<evidence type="ECO:0000256" key="11">
    <source>
        <dbReference type="ARBA" id="ARBA00022840"/>
    </source>
</evidence>
<dbReference type="PANTHER" id="PTHR43030:SF1">
    <property type="entry name" value="PHOSPHOENOLPYRUVATE SYNTHASE"/>
    <property type="match status" value="1"/>
</dbReference>
<keyword evidence="8" id="KW-0479">Metal-binding</keyword>
<dbReference type="GO" id="GO:0008986">
    <property type="term" value="F:pyruvate, water dikinase activity"/>
    <property type="evidence" value="ECO:0007669"/>
    <property type="project" value="UniProtKB-EC"/>
</dbReference>
<dbReference type="HOGENOM" id="CLU_3064538_0_0_9"/>
<keyword evidence="11" id="KW-0067">ATP-binding</keyword>
<comment type="caution">
    <text evidence="16">The sequence shown here is derived from an EMBL/GenBank/DDBJ whole genome shotgun (WGS) entry which is preliminary data.</text>
</comment>
<dbReference type="AlphaFoldDB" id="G4D414"/>
<feature type="domain" description="Pyruvate phosphate dikinase AMP/ATP-binding" evidence="15">
    <location>
        <begin position="15"/>
        <end position="49"/>
    </location>
</feature>
<dbReference type="GO" id="GO:0005524">
    <property type="term" value="F:ATP binding"/>
    <property type="evidence" value="ECO:0007669"/>
    <property type="project" value="UniProtKB-KW"/>
</dbReference>
<keyword evidence="16" id="KW-0670">Pyruvate</keyword>
<comment type="function">
    <text evidence="2">Catalyzes the phosphorylation of pyruvate to phosphoenolpyruvate.</text>
</comment>
<dbReference type="Proteomes" id="UP000003422">
    <property type="component" value="Unassembled WGS sequence"/>
</dbReference>
<dbReference type="PANTHER" id="PTHR43030">
    <property type="entry name" value="PHOSPHOENOLPYRUVATE SYNTHASE"/>
    <property type="match status" value="1"/>
</dbReference>
<comment type="catalytic activity">
    <reaction evidence="14">
        <text>pyruvate + ATP + H2O = phosphoenolpyruvate + AMP + phosphate + 2 H(+)</text>
        <dbReference type="Rhea" id="RHEA:11364"/>
        <dbReference type="ChEBI" id="CHEBI:15361"/>
        <dbReference type="ChEBI" id="CHEBI:15377"/>
        <dbReference type="ChEBI" id="CHEBI:15378"/>
        <dbReference type="ChEBI" id="CHEBI:30616"/>
        <dbReference type="ChEBI" id="CHEBI:43474"/>
        <dbReference type="ChEBI" id="CHEBI:58702"/>
        <dbReference type="ChEBI" id="CHEBI:456215"/>
        <dbReference type="EC" id="2.7.9.2"/>
    </reaction>
</comment>
<comment type="similarity">
    <text evidence="4">Belongs to the PEP-utilizing enzyme family.</text>
</comment>
<dbReference type="RefSeq" id="WP_004821188.1">
    <property type="nucleotide sequence ID" value="NZ_JH165061.1"/>
</dbReference>
<evidence type="ECO:0000256" key="5">
    <source>
        <dbReference type="ARBA" id="ARBA00011996"/>
    </source>
</evidence>
<dbReference type="InterPro" id="IPR013815">
    <property type="entry name" value="ATP_grasp_subdomain_1"/>
</dbReference>
<evidence type="ECO:0000256" key="13">
    <source>
        <dbReference type="ARBA" id="ARBA00033470"/>
    </source>
</evidence>
<evidence type="ECO:0000256" key="9">
    <source>
        <dbReference type="ARBA" id="ARBA00022741"/>
    </source>
</evidence>
<evidence type="ECO:0000256" key="10">
    <source>
        <dbReference type="ARBA" id="ARBA00022777"/>
    </source>
</evidence>
<keyword evidence="17" id="KW-1185">Reference proteome</keyword>
<evidence type="ECO:0000256" key="8">
    <source>
        <dbReference type="ARBA" id="ARBA00022723"/>
    </source>
</evidence>
<reference evidence="16 17" key="1">
    <citation type="submission" date="2011-06" db="EMBL/GenBank/DDBJ databases">
        <authorList>
            <person name="Muzny D."/>
            <person name="Qin X."/>
            <person name="Deng J."/>
            <person name="Jiang H."/>
            <person name="Liu Y."/>
            <person name="Qu J."/>
            <person name="Song X.-Z."/>
            <person name="Zhang L."/>
            <person name="Thornton R."/>
            <person name="Coyle M."/>
            <person name="Francisco L."/>
            <person name="Jackson L."/>
            <person name="Javaid M."/>
            <person name="Korchina V."/>
            <person name="Kovar C."/>
            <person name="Mata R."/>
            <person name="Mathew T."/>
            <person name="Ngo R."/>
            <person name="Nguyen L."/>
            <person name="Nguyen N."/>
            <person name="Okwuonu G."/>
            <person name="Ongeri F."/>
            <person name="Pham C."/>
            <person name="Simmons D."/>
            <person name="Wilczek-Boney K."/>
            <person name="Hale W."/>
            <person name="Jakkamsetti A."/>
            <person name="Pham P."/>
            <person name="Ruth R."/>
            <person name="San Lucas F."/>
            <person name="Warren J."/>
            <person name="Zhang J."/>
            <person name="Zhao Z."/>
            <person name="Zhou C."/>
            <person name="Zhu D."/>
            <person name="Lee S."/>
            <person name="Bess C."/>
            <person name="Blankenburg K."/>
            <person name="Forbes L."/>
            <person name="Fu Q."/>
            <person name="Gubbala S."/>
            <person name="Hirani K."/>
            <person name="Jayaseelan J.C."/>
            <person name="Lara F."/>
            <person name="Munidasa M."/>
            <person name="Palculict T."/>
            <person name="Patil S."/>
            <person name="Pu L.-L."/>
            <person name="Saada N."/>
            <person name="Tang L."/>
            <person name="Weissenberger G."/>
            <person name="Zhu Y."/>
            <person name="Hemphill L."/>
            <person name="Shang Y."/>
            <person name="Youmans B."/>
            <person name="Ayvaz T."/>
            <person name="Ross M."/>
            <person name="Santibanez J."/>
            <person name="Aqrawi P."/>
            <person name="Gross S."/>
            <person name="Joshi V."/>
            <person name="Fowler G."/>
            <person name="Nazareth L."/>
            <person name="Reid J."/>
            <person name="Worley K."/>
            <person name="Petrosino J."/>
            <person name="Highlander S."/>
            <person name="Gibbs R."/>
        </authorList>
    </citation>
    <scope>NUCLEOTIDE SEQUENCE [LARGE SCALE GENOMIC DNA]</scope>
    <source>
        <strain evidence="16 17">ATCC 29427</strain>
    </source>
</reference>
<proteinExistence type="inferred from homology"/>
<evidence type="ECO:0000256" key="6">
    <source>
        <dbReference type="ARBA" id="ARBA00021623"/>
    </source>
</evidence>
<evidence type="ECO:0000259" key="15">
    <source>
        <dbReference type="Pfam" id="PF01326"/>
    </source>
</evidence>
<keyword evidence="10" id="KW-0418">Kinase</keyword>
<dbReference type="EMBL" id="AGBB01000112">
    <property type="protein sequence ID" value="EGY79729.1"/>
    <property type="molecule type" value="Genomic_DNA"/>
</dbReference>
<dbReference type="InterPro" id="IPR006319">
    <property type="entry name" value="PEP_synth"/>
</dbReference>
<name>G4D414_9FIRM</name>
<evidence type="ECO:0000256" key="14">
    <source>
        <dbReference type="ARBA" id="ARBA00047700"/>
    </source>
</evidence>
<evidence type="ECO:0000256" key="4">
    <source>
        <dbReference type="ARBA" id="ARBA00007837"/>
    </source>
</evidence>